<comment type="caution">
    <text evidence="2">The sequence shown here is derived from an EMBL/GenBank/DDBJ whole genome shotgun (WGS) entry which is preliminary data.</text>
</comment>
<evidence type="ECO:0000313" key="2">
    <source>
        <dbReference type="EMBL" id="KNE20259.1"/>
    </source>
</evidence>
<keyword evidence="1" id="KW-0472">Membrane</keyword>
<gene>
    <name evidence="2" type="ORF">AFK71_17885</name>
</gene>
<proteinExistence type="predicted"/>
<organism evidence="2 3">
    <name type="scientific">Virgibacillus pantothenticus</name>
    <dbReference type="NCBI Taxonomy" id="1473"/>
    <lineage>
        <taxon>Bacteria</taxon>
        <taxon>Bacillati</taxon>
        <taxon>Bacillota</taxon>
        <taxon>Bacilli</taxon>
        <taxon>Bacillales</taxon>
        <taxon>Bacillaceae</taxon>
        <taxon>Virgibacillus</taxon>
    </lineage>
</organism>
<dbReference type="EMBL" id="LGTO01000007">
    <property type="protein sequence ID" value="KNE20259.1"/>
    <property type="molecule type" value="Genomic_DNA"/>
</dbReference>
<keyword evidence="1" id="KW-1133">Transmembrane helix</keyword>
<protein>
    <recommendedName>
        <fullName evidence="4">Group-specific protein</fullName>
    </recommendedName>
</protein>
<dbReference type="PATRIC" id="fig|1473.5.peg.2300"/>
<keyword evidence="1" id="KW-0812">Transmembrane</keyword>
<dbReference type="AlphaFoldDB" id="A0A0L0QNY4"/>
<reference evidence="3" key="1">
    <citation type="submission" date="2015-07" db="EMBL/GenBank/DDBJ databases">
        <title>Fjat-10053 dsm26.</title>
        <authorList>
            <person name="Liu B."/>
            <person name="Wang J."/>
            <person name="Zhu Y."/>
            <person name="Liu G."/>
            <person name="Chen Q."/>
            <person name="Chen Z."/>
            <person name="Lan J."/>
            <person name="Che J."/>
            <person name="Ge C."/>
            <person name="Shi H."/>
            <person name="Pan Z."/>
            <person name="Liu X."/>
        </authorList>
    </citation>
    <scope>NUCLEOTIDE SEQUENCE [LARGE SCALE GENOMIC DNA]</scope>
    <source>
        <strain evidence="3">DSM 26</strain>
    </source>
</reference>
<evidence type="ECO:0008006" key="4">
    <source>
        <dbReference type="Google" id="ProtNLM"/>
    </source>
</evidence>
<evidence type="ECO:0000313" key="3">
    <source>
        <dbReference type="Proteomes" id="UP000036780"/>
    </source>
</evidence>
<evidence type="ECO:0000256" key="1">
    <source>
        <dbReference type="SAM" id="Phobius"/>
    </source>
</evidence>
<dbReference type="RefSeq" id="WP_050352829.1">
    <property type="nucleotide sequence ID" value="NZ_CP073011.1"/>
</dbReference>
<dbReference type="Proteomes" id="UP000036780">
    <property type="component" value="Unassembled WGS sequence"/>
</dbReference>
<dbReference type="GeneID" id="66870603"/>
<feature type="transmembrane region" description="Helical" evidence="1">
    <location>
        <begin position="49"/>
        <end position="68"/>
    </location>
</feature>
<keyword evidence="3" id="KW-1185">Reference proteome</keyword>
<accession>A0A0L0QNY4</accession>
<sequence>MNKIMIGSIFLLMSTILYCTRYISAAISGANANNWSKDDFIAHLSYVPNDLLILSGIALILGLIYFIWGSIERKKSK</sequence>
<name>A0A0L0QNY4_VIRPA</name>